<dbReference type="InParanoid" id="Q24D47"/>
<evidence type="ECO:0000313" key="2">
    <source>
        <dbReference type="EMBL" id="EAS05694.3"/>
    </source>
</evidence>
<dbReference type="EMBL" id="GG662333">
    <property type="protein sequence ID" value="EAS05694.3"/>
    <property type="molecule type" value="Genomic_DNA"/>
</dbReference>
<dbReference type="GeneID" id="7846997"/>
<protein>
    <submittedName>
        <fullName evidence="2">Uncharacterized protein</fullName>
    </submittedName>
</protein>
<feature type="compositionally biased region" description="Polar residues" evidence="1">
    <location>
        <begin position="97"/>
        <end position="114"/>
    </location>
</feature>
<name>Q24D47_TETTS</name>
<feature type="compositionally biased region" description="Polar residues" evidence="1">
    <location>
        <begin position="12"/>
        <end position="26"/>
    </location>
</feature>
<feature type="compositionally biased region" description="Polar residues" evidence="1">
    <location>
        <begin position="359"/>
        <end position="371"/>
    </location>
</feature>
<reference evidence="3" key="1">
    <citation type="journal article" date="2006" name="PLoS Biol.">
        <title>Macronuclear genome sequence of the ciliate Tetrahymena thermophila, a model eukaryote.</title>
        <authorList>
            <person name="Eisen J.A."/>
            <person name="Coyne R.S."/>
            <person name="Wu M."/>
            <person name="Wu D."/>
            <person name="Thiagarajan M."/>
            <person name="Wortman J.R."/>
            <person name="Badger J.H."/>
            <person name="Ren Q."/>
            <person name="Amedeo P."/>
            <person name="Jones K.M."/>
            <person name="Tallon L.J."/>
            <person name="Delcher A.L."/>
            <person name="Salzberg S.L."/>
            <person name="Silva J.C."/>
            <person name="Haas B.J."/>
            <person name="Majoros W.H."/>
            <person name="Farzad M."/>
            <person name="Carlton J.M."/>
            <person name="Smith R.K. Jr."/>
            <person name="Garg J."/>
            <person name="Pearlman R.E."/>
            <person name="Karrer K.M."/>
            <person name="Sun L."/>
            <person name="Manning G."/>
            <person name="Elde N.C."/>
            <person name="Turkewitz A.P."/>
            <person name="Asai D.J."/>
            <person name="Wilkes D.E."/>
            <person name="Wang Y."/>
            <person name="Cai H."/>
            <person name="Collins K."/>
            <person name="Stewart B.A."/>
            <person name="Lee S.R."/>
            <person name="Wilamowska K."/>
            <person name="Weinberg Z."/>
            <person name="Ruzzo W.L."/>
            <person name="Wloga D."/>
            <person name="Gaertig J."/>
            <person name="Frankel J."/>
            <person name="Tsao C.-C."/>
            <person name="Gorovsky M.A."/>
            <person name="Keeling P.J."/>
            <person name="Waller R.F."/>
            <person name="Patron N.J."/>
            <person name="Cherry J.M."/>
            <person name="Stover N.A."/>
            <person name="Krieger C.J."/>
            <person name="del Toro C."/>
            <person name="Ryder H.F."/>
            <person name="Williamson S.C."/>
            <person name="Barbeau R.A."/>
            <person name="Hamilton E.P."/>
            <person name="Orias E."/>
        </authorList>
    </citation>
    <scope>NUCLEOTIDE SEQUENCE [LARGE SCALE GENOMIC DNA]</scope>
    <source>
        <strain evidence="3">SB210</strain>
    </source>
</reference>
<evidence type="ECO:0000313" key="3">
    <source>
        <dbReference type="Proteomes" id="UP000009168"/>
    </source>
</evidence>
<feature type="compositionally biased region" description="Low complexity" evidence="1">
    <location>
        <begin position="138"/>
        <end position="148"/>
    </location>
</feature>
<feature type="region of interest" description="Disordered" evidence="1">
    <location>
        <begin position="82"/>
        <end position="114"/>
    </location>
</feature>
<sequence>MKKKFVFIPKSQVISEEQENINNFHTQQEQQKKQRYKRREQQDSNFNQYDQNQENENQVYQCDNNSFQVSKQLSFEQNKINRKSNDQDSTKNHGSKSKQQYHSTFKQQDFSQESKRQIYQNDKNTLQMMDKLDFFGLQSNNVDSSNQDSTKKARYKRKEQQEITFEQQDFNQMRKTQVDQFDKKSQQINKQMYLKQDYTKVDNFNQDSTKKFIYIRRDQQDSVIEQQDSNEESKEAQVYQLNKNHSYQNTQVSLEQDCTNVDNSNQDSTKKIRFKRREQNDNIFDQQDLNQESQKLAYQNDKNGLQTSKYVSLEQKGSNRNSNSYDITKKQRQIWRQLQNNSQDQQDFDQESKRKYNKKNNQVIQQQSTEQDNYNNNNVDDSNQESTKKYQYKWRQQKASIFDQVDNNQENKTEDQNIDKFYLHMIKDKKSLFINNFKIFNACLSSMANYELPQILNINFDLIFKKISTSINEDTLFQGLVYNLQLSDSYQLIFSEKDQSNEYQQIFKKDLKQQQQILSVKQLIQIFLQRFPTNTKKLSLKIDQNGAFLQELQQNLDIAKNKLQQLNQLEIVKLDFSVYQNNNLDKEFNYFEILNQIVTLKKLKITINQSQLFNNSLRQYFGNKNIDLTIEIKFRPQLIIDINIFNFLKDICNIKLKINMSEIDLNIYDISTIDNFFFLSGKNISSLHFIKNTFKFDSTIYIKQKFYDILNKVMKNLSFLEIDNAFINVDQNSQPEKKNQVKQILQELCKNYNGNLIISINPHIFKEFSNYFETANFSSLQINFDNEQFGEQLEALKILSQFTNLDKIIIKITINIESKYSLSIIQLIDILKQFDQRYQLDLTLTFQKVKERILDYLTINLVKSLLNFSQFNLTWYSNFLNKEIMKNIKDNQLKNQIFHSILALQKLDIKTEYSFKRHNLFYLYDD</sequence>
<dbReference type="KEGG" id="tet:TTHERM_01111070"/>
<gene>
    <name evidence="2" type="ORF">TTHERM_01111070</name>
</gene>
<organism evidence="2 3">
    <name type="scientific">Tetrahymena thermophila (strain SB210)</name>
    <dbReference type="NCBI Taxonomy" id="312017"/>
    <lineage>
        <taxon>Eukaryota</taxon>
        <taxon>Sar</taxon>
        <taxon>Alveolata</taxon>
        <taxon>Ciliophora</taxon>
        <taxon>Intramacronucleata</taxon>
        <taxon>Oligohymenophorea</taxon>
        <taxon>Hymenostomatida</taxon>
        <taxon>Tetrahymenina</taxon>
        <taxon>Tetrahymenidae</taxon>
        <taxon>Tetrahymena</taxon>
    </lineage>
</organism>
<dbReference type="Proteomes" id="UP000009168">
    <property type="component" value="Unassembled WGS sequence"/>
</dbReference>
<feature type="region of interest" description="Disordered" evidence="1">
    <location>
        <begin position="338"/>
        <end position="390"/>
    </location>
</feature>
<feature type="region of interest" description="Disordered" evidence="1">
    <location>
        <begin position="138"/>
        <end position="159"/>
    </location>
</feature>
<proteinExistence type="predicted"/>
<feature type="compositionally biased region" description="Low complexity" evidence="1">
    <location>
        <begin position="372"/>
        <end position="381"/>
    </location>
</feature>
<accession>Q24D47</accession>
<evidence type="ECO:0000256" key="1">
    <source>
        <dbReference type="SAM" id="MobiDB-lite"/>
    </source>
</evidence>
<dbReference type="AlphaFoldDB" id="Q24D47"/>
<keyword evidence="3" id="KW-1185">Reference proteome</keyword>
<feature type="region of interest" description="Disordered" evidence="1">
    <location>
        <begin position="12"/>
        <end position="43"/>
    </location>
</feature>
<dbReference type="HOGENOM" id="CLU_333039_0_0_1"/>
<dbReference type="RefSeq" id="XP_001025939.3">
    <property type="nucleotide sequence ID" value="XM_001025939.3"/>
</dbReference>